<reference evidence="2 3" key="1">
    <citation type="submission" date="2021-06" db="EMBL/GenBank/DDBJ databases">
        <authorList>
            <person name="Kallberg Y."/>
            <person name="Tangrot J."/>
            <person name="Rosling A."/>
        </authorList>
    </citation>
    <scope>NUCLEOTIDE SEQUENCE [LARGE SCALE GENOMIC DNA]</scope>
    <source>
        <strain evidence="2 3">120-4 pot B 10/14</strain>
    </source>
</reference>
<organism evidence="2 3">
    <name type="scientific">Gigaspora margarita</name>
    <dbReference type="NCBI Taxonomy" id="4874"/>
    <lineage>
        <taxon>Eukaryota</taxon>
        <taxon>Fungi</taxon>
        <taxon>Fungi incertae sedis</taxon>
        <taxon>Mucoromycota</taxon>
        <taxon>Glomeromycotina</taxon>
        <taxon>Glomeromycetes</taxon>
        <taxon>Diversisporales</taxon>
        <taxon>Gigasporaceae</taxon>
        <taxon>Gigaspora</taxon>
    </lineage>
</organism>
<proteinExistence type="predicted"/>
<feature type="non-terminal residue" evidence="2">
    <location>
        <position position="1"/>
    </location>
</feature>
<evidence type="ECO:0000313" key="2">
    <source>
        <dbReference type="EMBL" id="CAG8844718.1"/>
    </source>
</evidence>
<gene>
    <name evidence="2" type="ORF">GMARGA_LOCUS37255</name>
</gene>
<protein>
    <submittedName>
        <fullName evidence="2">2947_t:CDS:1</fullName>
    </submittedName>
</protein>
<accession>A0ABN7WZX6</accession>
<feature type="compositionally biased region" description="Polar residues" evidence="1">
    <location>
        <begin position="1"/>
        <end position="10"/>
    </location>
</feature>
<dbReference type="Proteomes" id="UP000789901">
    <property type="component" value="Unassembled WGS sequence"/>
</dbReference>
<dbReference type="EMBL" id="CAJVQB010076877">
    <property type="protein sequence ID" value="CAG8844718.1"/>
    <property type="molecule type" value="Genomic_DNA"/>
</dbReference>
<evidence type="ECO:0000256" key="1">
    <source>
        <dbReference type="SAM" id="MobiDB-lite"/>
    </source>
</evidence>
<sequence length="68" mass="7597">NSSGEQNVNRDLSDKQYKNNQDPTTFYFGDGYYTFDCTADDKNKTLAVTMKNPSGDSFGTVTLQLQSN</sequence>
<comment type="caution">
    <text evidence="2">The sequence shown here is derived from an EMBL/GenBank/DDBJ whole genome shotgun (WGS) entry which is preliminary data.</text>
</comment>
<evidence type="ECO:0000313" key="3">
    <source>
        <dbReference type="Proteomes" id="UP000789901"/>
    </source>
</evidence>
<name>A0ABN7WZX6_GIGMA</name>
<feature type="region of interest" description="Disordered" evidence="1">
    <location>
        <begin position="1"/>
        <end position="22"/>
    </location>
</feature>
<keyword evidence="3" id="KW-1185">Reference proteome</keyword>